<sequence>MKQIVLSPHTFDGLLKHLVDVEERQNQIIEEFSLKATEEYREYTNIFKNYLNQLRGLVERSNINDGTDDSIPIITIGTLVQVINTNNRKEHAFHIVSPYYQRSSNGDVSCLSPVGRALLLRKAGEEVAVEAPGGMFRYEIQSIKYVGE</sequence>
<dbReference type="InterPro" id="IPR018151">
    <property type="entry name" value="TF_GreA/GreB_CS"/>
</dbReference>
<dbReference type="SUPFAM" id="SSF54534">
    <property type="entry name" value="FKBP-like"/>
    <property type="match status" value="1"/>
</dbReference>
<name>A0A0W8E3B4_9ZZZZ</name>
<dbReference type="PANTHER" id="PTHR30437">
    <property type="entry name" value="TRANSCRIPTION ELONGATION FACTOR GREA"/>
    <property type="match status" value="1"/>
</dbReference>
<dbReference type="GO" id="GO:0006354">
    <property type="term" value="P:DNA-templated transcription elongation"/>
    <property type="evidence" value="ECO:0007669"/>
    <property type="project" value="TreeGrafter"/>
</dbReference>
<proteinExistence type="predicted"/>
<evidence type="ECO:0000313" key="2">
    <source>
        <dbReference type="EMBL" id="KUG03102.1"/>
    </source>
</evidence>
<dbReference type="PROSITE" id="PS00830">
    <property type="entry name" value="GREAB_2"/>
    <property type="match status" value="1"/>
</dbReference>
<reference evidence="2" key="1">
    <citation type="journal article" date="2015" name="Proc. Natl. Acad. Sci. U.S.A.">
        <title>Networks of energetic and metabolic interactions define dynamics in microbial communities.</title>
        <authorList>
            <person name="Embree M."/>
            <person name="Liu J.K."/>
            <person name="Al-Bassam M.M."/>
            <person name="Zengler K."/>
        </authorList>
    </citation>
    <scope>NUCLEOTIDE SEQUENCE</scope>
</reference>
<dbReference type="Pfam" id="PF01272">
    <property type="entry name" value="GreA_GreB"/>
    <property type="match status" value="1"/>
</dbReference>
<keyword evidence="2" id="KW-0648">Protein biosynthesis</keyword>
<gene>
    <name evidence="2" type="ORF">ASZ90_019497</name>
</gene>
<evidence type="ECO:0000259" key="1">
    <source>
        <dbReference type="Pfam" id="PF01272"/>
    </source>
</evidence>
<dbReference type="GO" id="GO:0003677">
    <property type="term" value="F:DNA binding"/>
    <property type="evidence" value="ECO:0007669"/>
    <property type="project" value="InterPro"/>
</dbReference>
<dbReference type="EMBL" id="LNQE01001893">
    <property type="protein sequence ID" value="KUG03102.1"/>
    <property type="molecule type" value="Genomic_DNA"/>
</dbReference>
<dbReference type="InterPro" id="IPR001437">
    <property type="entry name" value="Tscrpt_elong_fac_GreA/B_C"/>
</dbReference>
<dbReference type="PIRSF" id="PIRSF006092">
    <property type="entry name" value="GreA_GreB"/>
    <property type="match status" value="1"/>
</dbReference>
<dbReference type="AlphaFoldDB" id="A0A0W8E3B4"/>
<dbReference type="Gene3D" id="3.10.50.30">
    <property type="entry name" value="Transcription elongation factor, GreA/GreB, C-terminal domain"/>
    <property type="match status" value="1"/>
</dbReference>
<comment type="caution">
    <text evidence="2">The sequence shown here is derived from an EMBL/GenBank/DDBJ whole genome shotgun (WGS) entry which is preliminary data.</text>
</comment>
<dbReference type="GO" id="GO:0003746">
    <property type="term" value="F:translation elongation factor activity"/>
    <property type="evidence" value="ECO:0007669"/>
    <property type="project" value="UniProtKB-KW"/>
</dbReference>
<dbReference type="GO" id="GO:0070063">
    <property type="term" value="F:RNA polymerase binding"/>
    <property type="evidence" value="ECO:0007669"/>
    <property type="project" value="InterPro"/>
</dbReference>
<accession>A0A0W8E3B4</accession>
<organism evidence="2">
    <name type="scientific">hydrocarbon metagenome</name>
    <dbReference type="NCBI Taxonomy" id="938273"/>
    <lineage>
        <taxon>unclassified sequences</taxon>
        <taxon>metagenomes</taxon>
        <taxon>ecological metagenomes</taxon>
    </lineage>
</organism>
<dbReference type="InterPro" id="IPR036953">
    <property type="entry name" value="GreA/GreB_C_sf"/>
</dbReference>
<dbReference type="PANTHER" id="PTHR30437:SF4">
    <property type="entry name" value="TRANSCRIPTION ELONGATION FACTOR GREA"/>
    <property type="match status" value="1"/>
</dbReference>
<protein>
    <submittedName>
        <fullName evidence="2">Transcription elongation factor grea</fullName>
    </submittedName>
</protein>
<keyword evidence="2" id="KW-0251">Elongation factor</keyword>
<dbReference type="InterPro" id="IPR023459">
    <property type="entry name" value="Tscrpt_elong_fac_GreA/B_fam"/>
</dbReference>
<feature type="domain" description="Transcription elongation factor GreA/GreB C-terminal" evidence="1">
    <location>
        <begin position="74"/>
        <end position="145"/>
    </location>
</feature>
<dbReference type="GO" id="GO:0032784">
    <property type="term" value="P:regulation of DNA-templated transcription elongation"/>
    <property type="evidence" value="ECO:0007669"/>
    <property type="project" value="InterPro"/>
</dbReference>